<dbReference type="Proteomes" id="UP001596392">
    <property type="component" value="Unassembled WGS sequence"/>
</dbReference>
<keyword evidence="3" id="KW-1185">Reference proteome</keyword>
<evidence type="ECO:0000313" key="3">
    <source>
        <dbReference type="Proteomes" id="UP001596392"/>
    </source>
</evidence>
<protein>
    <recommendedName>
        <fullName evidence="4">Secreted protein</fullName>
    </recommendedName>
</protein>
<comment type="caution">
    <text evidence="2">The sequence shown here is derived from an EMBL/GenBank/DDBJ whole genome shotgun (WGS) entry which is preliminary data.</text>
</comment>
<organism evidence="2 3">
    <name type="scientific">Catellatospora aurea</name>
    <dbReference type="NCBI Taxonomy" id="1337874"/>
    <lineage>
        <taxon>Bacteria</taxon>
        <taxon>Bacillati</taxon>
        <taxon>Actinomycetota</taxon>
        <taxon>Actinomycetes</taxon>
        <taxon>Micromonosporales</taxon>
        <taxon>Micromonosporaceae</taxon>
        <taxon>Catellatospora</taxon>
    </lineage>
</organism>
<accession>A0ABW2GWW4</accession>
<evidence type="ECO:0008006" key="4">
    <source>
        <dbReference type="Google" id="ProtNLM"/>
    </source>
</evidence>
<evidence type="ECO:0000313" key="2">
    <source>
        <dbReference type="EMBL" id="MFC7243489.1"/>
    </source>
</evidence>
<reference evidence="3" key="1">
    <citation type="journal article" date="2019" name="Int. J. Syst. Evol. Microbiol.">
        <title>The Global Catalogue of Microorganisms (GCM) 10K type strain sequencing project: providing services to taxonomists for standard genome sequencing and annotation.</title>
        <authorList>
            <consortium name="The Broad Institute Genomics Platform"/>
            <consortium name="The Broad Institute Genome Sequencing Center for Infectious Disease"/>
            <person name="Wu L."/>
            <person name="Ma J."/>
        </authorList>
    </citation>
    <scope>NUCLEOTIDE SEQUENCE [LARGE SCALE GENOMIC DNA]</scope>
    <source>
        <strain evidence="3">CGMCC 1.9106</strain>
    </source>
</reference>
<evidence type="ECO:0000256" key="1">
    <source>
        <dbReference type="SAM" id="SignalP"/>
    </source>
</evidence>
<dbReference type="RefSeq" id="WP_376806671.1">
    <property type="nucleotide sequence ID" value="NZ_JBHTAC010000011.1"/>
</dbReference>
<dbReference type="EMBL" id="JBHTAC010000011">
    <property type="protein sequence ID" value="MFC7243489.1"/>
    <property type="molecule type" value="Genomic_DNA"/>
</dbReference>
<proteinExistence type="predicted"/>
<keyword evidence="1" id="KW-0732">Signal</keyword>
<feature type="signal peptide" evidence="1">
    <location>
        <begin position="1"/>
        <end position="27"/>
    </location>
</feature>
<feature type="chain" id="PRO_5047304667" description="Secreted protein" evidence="1">
    <location>
        <begin position="28"/>
        <end position="192"/>
    </location>
</feature>
<gene>
    <name evidence="2" type="ORF">ACFQO7_13480</name>
</gene>
<sequence length="192" mass="20029">MRSSLRTIALTLVALATAVAGTTPAAAGSGPPPYKVTYYKWLSCSDATASTASITYAQAHTTTEGVDVHWAELHGAITTCRPADTPYAYALAMYGNGYGSGEAFPYAYSNSLAMDYANFIRIYPDVQAVCVIANETTRMACVSVDWVPAEAGVLPVIGGPLPTDSPRVDVPAVTNLRVETGGPVPPGCMKCG</sequence>
<name>A0ABW2GWW4_9ACTN</name>